<name>A0AAQ3QV44_9BACT</name>
<gene>
    <name evidence="1" type="ORF">RZN69_21135</name>
</gene>
<sequence>MGDIKHLKSQIVRDLEEAGRKSLYVADANESDPRYKAYGVRAPALREILKKHRPAIRQLELGRQIKLATQMVESGFGEQQSVGLFILEPHSDYYIPERFGELDRLVGCLHGWSKVDGFTGSLLRDVLFNHPKKFPLLVEKWNQDSDLWLRRASVVLFARKVAKSGLFNDFALTMCDSLKHAPEDLVRKGVGWALKDLMRSDKKRVLDYVFKLRQQNISGTITSYAIRDLKGQERADFLARK</sequence>
<dbReference type="KEGG" id="puo:RZN69_21135"/>
<dbReference type="Pfam" id="PF08713">
    <property type="entry name" value="DNA_alkylation"/>
    <property type="match status" value="1"/>
</dbReference>
<proteinExistence type="predicted"/>
<organism evidence="1 2">
    <name type="scientific">Rubellicoccus peritrichatus</name>
    <dbReference type="NCBI Taxonomy" id="3080537"/>
    <lineage>
        <taxon>Bacteria</taxon>
        <taxon>Pseudomonadati</taxon>
        <taxon>Verrucomicrobiota</taxon>
        <taxon>Opitutia</taxon>
        <taxon>Puniceicoccales</taxon>
        <taxon>Cerasicoccaceae</taxon>
        <taxon>Rubellicoccus</taxon>
    </lineage>
</organism>
<accession>A0AAQ3QV44</accession>
<dbReference type="Gene3D" id="1.25.10.90">
    <property type="match status" value="1"/>
</dbReference>
<dbReference type="InterPro" id="IPR014825">
    <property type="entry name" value="DNA_alkylation"/>
</dbReference>
<evidence type="ECO:0000313" key="2">
    <source>
        <dbReference type="Proteomes" id="UP001304300"/>
    </source>
</evidence>
<dbReference type="SUPFAM" id="SSF48371">
    <property type="entry name" value="ARM repeat"/>
    <property type="match status" value="1"/>
</dbReference>
<reference evidence="1 2" key="1">
    <citation type="submission" date="2023-10" db="EMBL/GenBank/DDBJ databases">
        <title>Rubellicoccus peritrichatus gen. nov., sp. nov., isolated from an algae of coral reef tank.</title>
        <authorList>
            <person name="Luo J."/>
        </authorList>
    </citation>
    <scope>NUCLEOTIDE SEQUENCE [LARGE SCALE GENOMIC DNA]</scope>
    <source>
        <strain evidence="1 2">CR14</strain>
    </source>
</reference>
<dbReference type="RefSeq" id="WP_317833537.1">
    <property type="nucleotide sequence ID" value="NZ_CP136920.1"/>
</dbReference>
<dbReference type="PANTHER" id="PTHR34070:SF1">
    <property type="entry name" value="DNA ALKYLATION REPAIR PROTEIN"/>
    <property type="match status" value="1"/>
</dbReference>
<dbReference type="PANTHER" id="PTHR34070">
    <property type="entry name" value="ARMADILLO-TYPE FOLD"/>
    <property type="match status" value="1"/>
</dbReference>
<dbReference type="AlphaFoldDB" id="A0AAQ3QV44"/>
<keyword evidence="2" id="KW-1185">Reference proteome</keyword>
<dbReference type="InterPro" id="IPR016024">
    <property type="entry name" value="ARM-type_fold"/>
</dbReference>
<dbReference type="EMBL" id="CP136920">
    <property type="protein sequence ID" value="WOO41133.1"/>
    <property type="molecule type" value="Genomic_DNA"/>
</dbReference>
<protein>
    <submittedName>
        <fullName evidence="1">DNA alkylation repair protein</fullName>
    </submittedName>
</protein>
<dbReference type="Proteomes" id="UP001304300">
    <property type="component" value="Chromosome"/>
</dbReference>
<dbReference type="CDD" id="cd06561">
    <property type="entry name" value="AlkD_like"/>
    <property type="match status" value="1"/>
</dbReference>
<evidence type="ECO:0000313" key="1">
    <source>
        <dbReference type="EMBL" id="WOO41133.1"/>
    </source>
</evidence>